<dbReference type="Gene3D" id="3.30.160.250">
    <property type="match status" value="1"/>
</dbReference>
<dbReference type="PANTHER" id="PTHR34504">
    <property type="entry name" value="ANTITOXIN HICB"/>
    <property type="match status" value="1"/>
</dbReference>
<dbReference type="STRING" id="237018.SAMN04489723_11044"/>
<dbReference type="RefSeq" id="WP_092898372.1">
    <property type="nucleotide sequence ID" value="NZ_FOKK01000010.1"/>
</dbReference>
<protein>
    <submittedName>
        <fullName evidence="2">Predicted nuclease of the RNAse H fold, HicB family</fullName>
    </submittedName>
</protein>
<accession>A0A1I1B408</accession>
<dbReference type="InterPro" id="IPR051404">
    <property type="entry name" value="TA_system_antitoxin"/>
</dbReference>
<dbReference type="AlphaFoldDB" id="A0A1I1B408"/>
<dbReference type="PANTHER" id="PTHR34504:SF2">
    <property type="entry name" value="UPF0150 PROTEIN SSL0259"/>
    <property type="match status" value="1"/>
</dbReference>
<reference evidence="2 3" key="1">
    <citation type="submission" date="2016-10" db="EMBL/GenBank/DDBJ databases">
        <authorList>
            <person name="de Groot N.N."/>
        </authorList>
    </citation>
    <scope>NUCLEOTIDE SEQUENCE [LARGE SCALE GENOMIC DNA]</scope>
    <source>
        <strain evidence="2 3">DSM 23399</strain>
    </source>
</reference>
<proteinExistence type="predicted"/>
<dbReference type="EMBL" id="FOKK01000010">
    <property type="protein sequence ID" value="SFB43340.1"/>
    <property type="molecule type" value="Genomic_DNA"/>
</dbReference>
<evidence type="ECO:0000313" key="2">
    <source>
        <dbReference type="EMBL" id="SFB43340.1"/>
    </source>
</evidence>
<dbReference type="Pfam" id="PF15919">
    <property type="entry name" value="HicB_lk_antitox"/>
    <property type="match status" value="1"/>
</dbReference>
<keyword evidence="3" id="KW-1185">Reference proteome</keyword>
<dbReference type="Proteomes" id="UP000198790">
    <property type="component" value="Unassembled WGS sequence"/>
</dbReference>
<evidence type="ECO:0000259" key="1">
    <source>
        <dbReference type="Pfam" id="PF15919"/>
    </source>
</evidence>
<gene>
    <name evidence="2" type="ORF">SAMN04489723_11044</name>
</gene>
<name>A0A1I1B408_9BACT</name>
<dbReference type="InterPro" id="IPR035069">
    <property type="entry name" value="TTHA1013/TTHA0281-like"/>
</dbReference>
<evidence type="ECO:0000313" key="3">
    <source>
        <dbReference type="Proteomes" id="UP000198790"/>
    </source>
</evidence>
<dbReference type="InterPro" id="IPR031807">
    <property type="entry name" value="HicB-like"/>
</dbReference>
<organism evidence="2 3">
    <name type="scientific">Algoriphagus aquimarinus</name>
    <dbReference type="NCBI Taxonomy" id="237018"/>
    <lineage>
        <taxon>Bacteria</taxon>
        <taxon>Pseudomonadati</taxon>
        <taxon>Bacteroidota</taxon>
        <taxon>Cytophagia</taxon>
        <taxon>Cytophagales</taxon>
        <taxon>Cyclobacteriaceae</taxon>
        <taxon>Algoriphagus</taxon>
    </lineage>
</organism>
<sequence length="81" mass="9353">MSKYEIFVYWSEHDECFVSEVPELPSIKAHGDNQTEALENAQQAIELWVKVTKEDGIKIPKPKGKLKYAQLDSGFWINKNL</sequence>
<dbReference type="OrthoDB" id="5419659at2"/>
<feature type="domain" description="HicB-like antitoxin of toxin-antitoxin system" evidence="1">
    <location>
        <begin position="4"/>
        <end position="63"/>
    </location>
</feature>
<dbReference type="SUPFAM" id="SSF143100">
    <property type="entry name" value="TTHA1013/TTHA0281-like"/>
    <property type="match status" value="1"/>
</dbReference>